<dbReference type="SUPFAM" id="SSF52833">
    <property type="entry name" value="Thioredoxin-like"/>
    <property type="match status" value="1"/>
</dbReference>
<dbReference type="OrthoDB" id="50016at2157"/>
<dbReference type="Proteomes" id="UP000319335">
    <property type="component" value="Unassembled WGS sequence"/>
</dbReference>
<dbReference type="InterPro" id="IPR036249">
    <property type="entry name" value="Thioredoxin-like_sf"/>
</dbReference>
<feature type="domain" description="Thioredoxin-like fold" evidence="6">
    <location>
        <begin position="1"/>
        <end position="76"/>
    </location>
</feature>
<dbReference type="PANTHER" id="PTHR36450:SF1">
    <property type="entry name" value="THIOREDOXIN"/>
    <property type="match status" value="1"/>
</dbReference>
<sequence>MKIEILGSGCAKCNKTKKFVEEAVAQAGVDAEIVKVENMDDIIAYGVLITPAVVIDGDVKIVGRVPKVDEVIEWITQ</sequence>
<dbReference type="InterPro" id="IPR012336">
    <property type="entry name" value="Thioredoxin-like_fold"/>
</dbReference>
<evidence type="ECO:0000256" key="3">
    <source>
        <dbReference type="PIRNR" id="PIRNR037031"/>
    </source>
</evidence>
<organism evidence="7 8">
    <name type="scientific">Methanolobus vulcani</name>
    <dbReference type="NCBI Taxonomy" id="38026"/>
    <lineage>
        <taxon>Archaea</taxon>
        <taxon>Methanobacteriati</taxon>
        <taxon>Methanobacteriota</taxon>
        <taxon>Stenosarchaea group</taxon>
        <taxon>Methanomicrobia</taxon>
        <taxon>Methanosarcinales</taxon>
        <taxon>Methanosarcinaceae</taxon>
        <taxon>Methanolobus</taxon>
    </lineage>
</organism>
<evidence type="ECO:0000313" key="7">
    <source>
        <dbReference type="EMBL" id="TQD24458.1"/>
    </source>
</evidence>
<evidence type="ECO:0000256" key="4">
    <source>
        <dbReference type="PIRSR" id="PIRSR037031-50"/>
    </source>
</evidence>
<dbReference type="NCBIfam" id="TIGR00412">
    <property type="entry name" value="redox_disulf_2"/>
    <property type="match status" value="1"/>
</dbReference>
<keyword evidence="3" id="KW-0813">Transport</keyword>
<evidence type="ECO:0000259" key="6">
    <source>
        <dbReference type="Pfam" id="PF13192"/>
    </source>
</evidence>
<feature type="disulfide bond" description="Redox-active" evidence="5">
    <location>
        <begin position="10"/>
        <end position="13"/>
    </location>
</feature>
<comment type="similarity">
    <text evidence="1 3">Belongs to the glutaredoxin family.</text>
</comment>
<accession>A0A7Z8KMG0</accession>
<keyword evidence="3 5" id="KW-0676">Redox-active center</keyword>
<comment type="function">
    <text evidence="3">Does not function as a glutathione-disulfide oxidoreductase in the presence of glutathione and glutathione reductase. Has low thioredoxin activity in vitro.</text>
</comment>
<proteinExistence type="inferred from homology"/>
<keyword evidence="5" id="KW-1015">Disulfide bond</keyword>
<dbReference type="Gene3D" id="3.40.30.10">
    <property type="entry name" value="Glutaredoxin"/>
    <property type="match status" value="1"/>
</dbReference>
<feature type="active site" description="Nucleophile" evidence="4">
    <location>
        <position position="10"/>
    </location>
</feature>
<dbReference type="EMBL" id="VIAQ01000017">
    <property type="protein sequence ID" value="TQD24458.1"/>
    <property type="molecule type" value="Genomic_DNA"/>
</dbReference>
<evidence type="ECO:0000256" key="2">
    <source>
        <dbReference type="ARBA" id="ARBA00022982"/>
    </source>
</evidence>
<evidence type="ECO:0000256" key="1">
    <source>
        <dbReference type="ARBA" id="ARBA00007787"/>
    </source>
</evidence>
<comment type="caution">
    <text evidence="7">The sequence shown here is derived from an EMBL/GenBank/DDBJ whole genome shotgun (WGS) entry which is preliminary data.</text>
</comment>
<keyword evidence="8" id="KW-1185">Reference proteome</keyword>
<evidence type="ECO:0000313" key="8">
    <source>
        <dbReference type="Proteomes" id="UP000319335"/>
    </source>
</evidence>
<protein>
    <recommendedName>
        <fullName evidence="3">Thioredoxin</fullName>
    </recommendedName>
</protein>
<evidence type="ECO:0000256" key="5">
    <source>
        <dbReference type="PIRSR" id="PIRSR037031-51"/>
    </source>
</evidence>
<reference evidence="7 8" key="1">
    <citation type="submission" date="2019-06" db="EMBL/GenBank/DDBJ databases">
        <title>Draft genome sequence of Methanolobus vulcani B1d.</title>
        <authorList>
            <person name="Creighbaum A.J."/>
            <person name="Ticak T."/>
            <person name="Hariraju D."/>
            <person name="Arivett B.A."/>
            <person name="Ferguson D.J.Jr."/>
        </authorList>
    </citation>
    <scope>NUCLEOTIDE SEQUENCE [LARGE SCALE GENOMIC DNA]</scope>
    <source>
        <strain evidence="7 8">B1d</strain>
    </source>
</reference>
<dbReference type="InterPro" id="IPR005243">
    <property type="entry name" value="THIRX-like_proc"/>
</dbReference>
<dbReference type="PANTHER" id="PTHR36450">
    <property type="entry name" value="THIOREDOXIN"/>
    <property type="match status" value="1"/>
</dbReference>
<dbReference type="RefSeq" id="WP_154810313.1">
    <property type="nucleotide sequence ID" value="NZ_VIAQ01000017.1"/>
</dbReference>
<feature type="active site" description="Nucleophile" evidence="4">
    <location>
        <position position="13"/>
    </location>
</feature>
<name>A0A7Z8KMG0_9EURY</name>
<gene>
    <name evidence="7" type="ORF">FKV42_11040</name>
</gene>
<dbReference type="AlphaFoldDB" id="A0A7Z8KMG0"/>
<dbReference type="Pfam" id="PF13192">
    <property type="entry name" value="Thioredoxin_3"/>
    <property type="match status" value="1"/>
</dbReference>
<dbReference type="PIRSF" id="PIRSF037031">
    <property type="entry name" value="Redox_disulphide_2"/>
    <property type="match status" value="1"/>
</dbReference>
<keyword evidence="2 3" id="KW-0249">Electron transport</keyword>